<evidence type="ECO:0000313" key="3">
    <source>
        <dbReference type="WBParaSite" id="PDA_v2.g7626.t1"/>
    </source>
</evidence>
<feature type="coiled-coil region" evidence="1">
    <location>
        <begin position="73"/>
        <end position="104"/>
    </location>
</feature>
<evidence type="ECO:0000313" key="2">
    <source>
        <dbReference type="Proteomes" id="UP000887578"/>
    </source>
</evidence>
<keyword evidence="1" id="KW-0175">Coiled coil</keyword>
<dbReference type="Proteomes" id="UP000887578">
    <property type="component" value="Unplaced"/>
</dbReference>
<organism evidence="2 3">
    <name type="scientific">Panagrolaimus davidi</name>
    <dbReference type="NCBI Taxonomy" id="227884"/>
    <lineage>
        <taxon>Eukaryota</taxon>
        <taxon>Metazoa</taxon>
        <taxon>Ecdysozoa</taxon>
        <taxon>Nematoda</taxon>
        <taxon>Chromadorea</taxon>
        <taxon>Rhabditida</taxon>
        <taxon>Tylenchina</taxon>
        <taxon>Panagrolaimomorpha</taxon>
        <taxon>Panagrolaimoidea</taxon>
        <taxon>Panagrolaimidae</taxon>
        <taxon>Panagrolaimus</taxon>
    </lineage>
</organism>
<protein>
    <submittedName>
        <fullName evidence="3">Uncharacterized protein</fullName>
    </submittedName>
</protein>
<dbReference type="AlphaFoldDB" id="A0A914R7Q5"/>
<keyword evidence="2" id="KW-1185">Reference proteome</keyword>
<accession>A0A914R7Q5</accession>
<name>A0A914R7Q5_9BILA</name>
<evidence type="ECO:0000256" key="1">
    <source>
        <dbReference type="SAM" id="Coils"/>
    </source>
</evidence>
<dbReference type="WBParaSite" id="PDA_v2.g7626.t1">
    <property type="protein sequence ID" value="PDA_v2.g7626.t1"/>
    <property type="gene ID" value="PDA_v2.g7626"/>
</dbReference>
<proteinExistence type="predicted"/>
<sequence length="110" mass="13384">MIELGHYRWIKPLEYHGICERNKTPTLESQLKITPTLVLLAIQSPILDEDNIFEKSFDRLRRIEHDKEIQSELRQKNREMEEFYVEKEQQLERYQRDLDEIKQLKAILNS</sequence>
<reference evidence="3" key="1">
    <citation type="submission" date="2022-11" db="UniProtKB">
        <authorList>
            <consortium name="WormBaseParasite"/>
        </authorList>
    </citation>
    <scope>IDENTIFICATION</scope>
</reference>